<gene>
    <name evidence="1" type="ORF">BH720_001040</name>
</gene>
<name>A0ACD5H1V7_9CYAN</name>
<reference evidence="1 2" key="1">
    <citation type="journal article" date="2016" name="Genome Announc.">
        <title>Draft Genome Sequence of the Thermotolerant Cyanobacterium Desertifilum sp. IPPAS B-1220.</title>
        <authorList>
            <person name="Mironov K.S."/>
            <person name="Sinetova M.A."/>
            <person name="Bolatkhan K."/>
            <person name="Zayadan B.K."/>
            <person name="Ustinova V.V."/>
            <person name="Kupriyanova E.V."/>
            <person name="Skrypnik A.N."/>
            <person name="Gogoleva N.E."/>
            <person name="Gogolev Y.V."/>
            <person name="Los D.A."/>
        </authorList>
    </citation>
    <scope>NUCLEOTIDE SEQUENCE [LARGE SCALE GENOMIC DNA]</scope>
    <source>
        <strain evidence="1 2">IPPAS B-1220</strain>
    </source>
</reference>
<evidence type="ECO:0000313" key="1">
    <source>
        <dbReference type="EMBL" id="XPM66997.1"/>
    </source>
</evidence>
<dbReference type="EMBL" id="CP182909">
    <property type="protein sequence ID" value="XPM66997.1"/>
    <property type="molecule type" value="Genomic_DNA"/>
</dbReference>
<organism evidence="1 2">
    <name type="scientific">Desertifilum tharense IPPAS B-1220</name>
    <dbReference type="NCBI Taxonomy" id="1781255"/>
    <lineage>
        <taxon>Bacteria</taxon>
        <taxon>Bacillati</taxon>
        <taxon>Cyanobacteriota</taxon>
        <taxon>Cyanophyceae</taxon>
        <taxon>Desertifilales</taxon>
        <taxon>Desertifilaceae</taxon>
        <taxon>Desertifilum</taxon>
    </lineage>
</organism>
<sequence length="180" mass="19426">MRYLVEMHGGAVSAMSSGEDCGSTFTIELPICRKQTLSQFAASPIEMSLQRVPEAFPQLTERRILIVDDDSDACQLIAFVLAEAGAIVESANSAEEALSKIALHVPDILVSDIGMPDMDGCELIARIRQFPSERGGNLKAIALTAYASDPDVQRVLQAGFNRHLSKPVDLVELIDAIGKL</sequence>
<evidence type="ECO:0000313" key="2">
    <source>
        <dbReference type="Proteomes" id="UP000095472"/>
    </source>
</evidence>
<protein>
    <submittedName>
        <fullName evidence="1">Response regulator</fullName>
    </submittedName>
</protein>
<keyword evidence="2" id="KW-1185">Reference proteome</keyword>
<dbReference type="Proteomes" id="UP000095472">
    <property type="component" value="Chromosome"/>
</dbReference>
<proteinExistence type="predicted"/>
<accession>A0ACD5H1V7</accession>